<keyword evidence="2" id="KW-1185">Reference proteome</keyword>
<comment type="caution">
    <text evidence="1">The sequence shown here is derived from an EMBL/GenBank/DDBJ whole genome shotgun (WGS) entry which is preliminary data.</text>
</comment>
<reference evidence="1 2" key="1">
    <citation type="journal article" date="2020" name="Nat. Food">
        <title>A phased Vanilla planifolia genome enables genetic improvement of flavour and production.</title>
        <authorList>
            <person name="Hasing T."/>
            <person name="Tang H."/>
            <person name="Brym M."/>
            <person name="Khazi F."/>
            <person name="Huang T."/>
            <person name="Chambers A.H."/>
        </authorList>
    </citation>
    <scope>NUCLEOTIDE SEQUENCE [LARGE SCALE GENOMIC DNA]</scope>
    <source>
        <tissue evidence="1">Leaf</tissue>
    </source>
</reference>
<proteinExistence type="predicted"/>
<sequence length="118" mass="13070">MSNALLPIRLEESTGVKTPKSKGGNYLATDGRRQVARGNGGEGKRSRTADFGLRYAYRRVRFQGICFQLRCRSQPSSLGQRGNARGIAILDGNTLQLVKQNLILLDEIKEEMKSNEDG</sequence>
<dbReference type="OrthoDB" id="186625at2759"/>
<evidence type="ECO:0000313" key="1">
    <source>
        <dbReference type="EMBL" id="KAG0461382.1"/>
    </source>
</evidence>
<gene>
    <name evidence="1" type="ORF">HPP92_021679</name>
</gene>
<dbReference type="Proteomes" id="UP000636800">
    <property type="component" value="Chromosome 11"/>
</dbReference>
<dbReference type="EMBL" id="JADCNL010000011">
    <property type="protein sequence ID" value="KAG0461382.1"/>
    <property type="molecule type" value="Genomic_DNA"/>
</dbReference>
<name>A0A835Q4R6_VANPL</name>
<organism evidence="1 2">
    <name type="scientific">Vanilla planifolia</name>
    <name type="common">Vanilla</name>
    <dbReference type="NCBI Taxonomy" id="51239"/>
    <lineage>
        <taxon>Eukaryota</taxon>
        <taxon>Viridiplantae</taxon>
        <taxon>Streptophyta</taxon>
        <taxon>Embryophyta</taxon>
        <taxon>Tracheophyta</taxon>
        <taxon>Spermatophyta</taxon>
        <taxon>Magnoliopsida</taxon>
        <taxon>Liliopsida</taxon>
        <taxon>Asparagales</taxon>
        <taxon>Orchidaceae</taxon>
        <taxon>Vanilloideae</taxon>
        <taxon>Vanilleae</taxon>
        <taxon>Vanilla</taxon>
    </lineage>
</organism>
<protein>
    <submittedName>
        <fullName evidence="1">Uncharacterized protein</fullName>
    </submittedName>
</protein>
<evidence type="ECO:0000313" key="2">
    <source>
        <dbReference type="Proteomes" id="UP000636800"/>
    </source>
</evidence>
<accession>A0A835Q4R6</accession>
<dbReference type="AlphaFoldDB" id="A0A835Q4R6"/>